<sequence>MATVLGEKIRAQRKLLKLTLDQLAEKTGSSKSYIWELENRPVVRPSAEKIARIAEVFGVTVEFLLDDEKQELTNSDADEVFFRRVSQLDAKKRAQLEKFLKAIDDE</sequence>
<dbReference type="Pfam" id="PF01381">
    <property type="entry name" value="HTH_3"/>
    <property type="match status" value="1"/>
</dbReference>
<evidence type="ECO:0000259" key="2">
    <source>
        <dbReference type="PROSITE" id="PS50943"/>
    </source>
</evidence>
<keyword evidence="4" id="KW-1185">Reference proteome</keyword>
<comment type="caution">
    <text evidence="3">The sequence shown here is derived from an EMBL/GenBank/DDBJ whole genome shotgun (WGS) entry which is preliminary data.</text>
</comment>
<proteinExistence type="predicted"/>
<dbReference type="PROSITE" id="PS50943">
    <property type="entry name" value="HTH_CROC1"/>
    <property type="match status" value="1"/>
</dbReference>
<evidence type="ECO:0000313" key="4">
    <source>
        <dbReference type="Proteomes" id="UP001164420"/>
    </source>
</evidence>
<organism evidence="3 4">
    <name type="scientific">Ralstonia mojiangensis</name>
    <dbReference type="NCBI Taxonomy" id="2953895"/>
    <lineage>
        <taxon>Bacteria</taxon>
        <taxon>Pseudomonadati</taxon>
        <taxon>Pseudomonadota</taxon>
        <taxon>Betaproteobacteria</taxon>
        <taxon>Burkholderiales</taxon>
        <taxon>Burkholderiaceae</taxon>
        <taxon>Ralstonia</taxon>
    </lineage>
</organism>
<name>A0ABT2LC96_9RALS</name>
<dbReference type="CDD" id="cd00093">
    <property type="entry name" value="HTH_XRE"/>
    <property type="match status" value="1"/>
</dbReference>
<dbReference type="PANTHER" id="PTHR46797:SF1">
    <property type="entry name" value="METHYLPHOSPHONATE SYNTHASE"/>
    <property type="match status" value="1"/>
</dbReference>
<dbReference type="InterPro" id="IPR010982">
    <property type="entry name" value="Lambda_DNA-bd_dom_sf"/>
</dbReference>
<dbReference type="InterPro" id="IPR050807">
    <property type="entry name" value="TransReg_Diox_bact_type"/>
</dbReference>
<accession>A0ABT2LC96</accession>
<feature type="domain" description="HTH cro/C1-type" evidence="2">
    <location>
        <begin position="9"/>
        <end position="64"/>
    </location>
</feature>
<dbReference type="SUPFAM" id="SSF47413">
    <property type="entry name" value="lambda repressor-like DNA-binding domains"/>
    <property type="match status" value="1"/>
</dbReference>
<dbReference type="EMBL" id="JAOCQI010000003">
    <property type="protein sequence ID" value="MCT7313031.1"/>
    <property type="molecule type" value="Genomic_DNA"/>
</dbReference>
<dbReference type="Proteomes" id="UP001164420">
    <property type="component" value="Unassembled WGS sequence"/>
</dbReference>
<evidence type="ECO:0000256" key="1">
    <source>
        <dbReference type="ARBA" id="ARBA00023125"/>
    </source>
</evidence>
<dbReference type="InterPro" id="IPR001387">
    <property type="entry name" value="Cro/C1-type_HTH"/>
</dbReference>
<dbReference type="SMART" id="SM00530">
    <property type="entry name" value="HTH_XRE"/>
    <property type="match status" value="1"/>
</dbReference>
<dbReference type="PANTHER" id="PTHR46797">
    <property type="entry name" value="HTH-TYPE TRANSCRIPTIONAL REGULATOR"/>
    <property type="match status" value="1"/>
</dbReference>
<protein>
    <submittedName>
        <fullName evidence="3">Helix-turn-helix domain-containing protein</fullName>
    </submittedName>
</protein>
<reference evidence="3 4" key="1">
    <citation type="journal article" date="2023" name="Front. Microbiol.">
        <title>Ralstonia chuxiongensis sp. nov., Ralstonia mojiangensis sp. nov., and Ralstonia soli sp. nov., isolated from tobacco fields, are three novel species in the family Burkholderiaceae.</title>
        <authorList>
            <person name="Lu C.H."/>
            <person name="Zhang Y.Y."/>
            <person name="Jiang N."/>
            <person name="Chen W."/>
            <person name="Shao X."/>
            <person name="Zhao Z.M."/>
            <person name="Lu W.L."/>
            <person name="Hu X."/>
            <person name="Xi Y.X."/>
            <person name="Zou S.Y."/>
            <person name="Wei Q.J."/>
            <person name="Lin Z.L."/>
            <person name="Gong L."/>
            <person name="Gai X.T."/>
            <person name="Zhang L.Q."/>
            <person name="Li J.Y."/>
            <person name="Jin Y."/>
            <person name="Xia Z.Y."/>
        </authorList>
    </citation>
    <scope>NUCLEOTIDE SEQUENCE [LARGE SCALE GENOMIC DNA]</scope>
    <source>
        <strain evidence="3 4">22TCJT01-1</strain>
    </source>
</reference>
<keyword evidence="1" id="KW-0238">DNA-binding</keyword>
<dbReference type="Gene3D" id="1.10.260.40">
    <property type="entry name" value="lambda repressor-like DNA-binding domains"/>
    <property type="match status" value="1"/>
</dbReference>
<gene>
    <name evidence="3" type="ORF">N5J06_18820</name>
</gene>
<evidence type="ECO:0000313" key="3">
    <source>
        <dbReference type="EMBL" id="MCT7313031.1"/>
    </source>
</evidence>